<dbReference type="Proteomes" id="UP000315215">
    <property type="component" value="Chromosome"/>
</dbReference>
<evidence type="ECO:0000313" key="3">
    <source>
        <dbReference type="Proteomes" id="UP000315215"/>
    </source>
</evidence>
<dbReference type="Pfam" id="PF12867">
    <property type="entry name" value="DinB_2"/>
    <property type="match status" value="1"/>
</dbReference>
<proteinExistence type="predicted"/>
<dbReference type="InterPro" id="IPR024775">
    <property type="entry name" value="DinB-like"/>
</dbReference>
<gene>
    <name evidence="2" type="ORF">FN924_09320</name>
</gene>
<dbReference type="EMBL" id="CP041666">
    <property type="protein sequence ID" value="QDP40359.1"/>
    <property type="molecule type" value="Genomic_DNA"/>
</dbReference>
<dbReference type="Gene3D" id="1.20.120.450">
    <property type="entry name" value="dinb family like domain"/>
    <property type="match status" value="1"/>
</dbReference>
<name>A0A516KG67_9BACI</name>
<dbReference type="AlphaFoldDB" id="A0A516KG67"/>
<dbReference type="RefSeq" id="WP_143893855.1">
    <property type="nucleotide sequence ID" value="NZ_CP041666.1"/>
</dbReference>
<dbReference type="SUPFAM" id="SSF109854">
    <property type="entry name" value="DinB/YfiT-like putative metalloenzymes"/>
    <property type="match status" value="1"/>
</dbReference>
<protein>
    <submittedName>
        <fullName evidence="2">DinB family protein</fullName>
    </submittedName>
</protein>
<dbReference type="KEGG" id="aqt:FN924_09320"/>
<organism evidence="2 3">
    <name type="scientific">Radiobacillus deserti</name>
    <dbReference type="NCBI Taxonomy" id="2594883"/>
    <lineage>
        <taxon>Bacteria</taxon>
        <taxon>Bacillati</taxon>
        <taxon>Bacillota</taxon>
        <taxon>Bacilli</taxon>
        <taxon>Bacillales</taxon>
        <taxon>Bacillaceae</taxon>
        <taxon>Radiobacillus</taxon>
    </lineage>
</organism>
<accession>A0A516KG67</accession>
<dbReference type="InterPro" id="IPR034660">
    <property type="entry name" value="DinB/YfiT-like"/>
</dbReference>
<dbReference type="OrthoDB" id="9798830at2"/>
<reference evidence="2 3" key="1">
    <citation type="submission" date="2019-07" db="EMBL/GenBank/DDBJ databases">
        <authorList>
            <person name="Li J."/>
        </authorList>
    </citation>
    <scope>NUCLEOTIDE SEQUENCE [LARGE SCALE GENOMIC DNA]</scope>
    <source>
        <strain evidence="2 3">TKL69</strain>
    </source>
</reference>
<sequence>MISSLEIYKKQRMYSWNKEGWFVPLSLSLEGLGATDAAWKPPQGGNTIWQMVNHMNYWNERILLGLNGKSYVSNLPNEDTFGDPGHAEDTSGWSDTLKRTHRIANEIEKMLDELTEEELQVLPVYKDLSEWMMHDAYHTGQIVLLRKLQGSWPMKRG</sequence>
<evidence type="ECO:0000313" key="2">
    <source>
        <dbReference type="EMBL" id="QDP40359.1"/>
    </source>
</evidence>
<feature type="domain" description="DinB-like" evidence="1">
    <location>
        <begin position="29"/>
        <end position="139"/>
    </location>
</feature>
<keyword evidence="3" id="KW-1185">Reference proteome</keyword>
<evidence type="ECO:0000259" key="1">
    <source>
        <dbReference type="Pfam" id="PF12867"/>
    </source>
</evidence>